<dbReference type="Proteomes" id="UP001515100">
    <property type="component" value="Unassembled WGS sequence"/>
</dbReference>
<sequence>MRLLVDQGFPASIAQSGSMNVELLRWNTAAISDEELLKEAQLQAWSGVVFLGTRSLLSSSLRDDAANRRLWLAGTVTTNPFEAMRSISNNIGAIERSVKSGDVHLIYAREVRPLED</sequence>
<keyword evidence="2" id="KW-1185">Reference proteome</keyword>
<evidence type="ECO:0008006" key="3">
    <source>
        <dbReference type="Google" id="ProtNLM"/>
    </source>
</evidence>
<dbReference type="EMBL" id="SDPP02000003">
    <property type="protein sequence ID" value="KAA1375975.1"/>
    <property type="molecule type" value="Genomic_DNA"/>
</dbReference>
<name>A0A641AJI5_9ACTN</name>
<reference evidence="1" key="1">
    <citation type="submission" date="2019-09" db="EMBL/GenBank/DDBJ databases">
        <authorList>
            <person name="Li J."/>
        </authorList>
    </citation>
    <scope>NUCLEOTIDE SEQUENCE [LARGE SCALE GENOMIC DNA]</scope>
    <source>
        <strain evidence="1">NRBC 14897</strain>
    </source>
</reference>
<proteinExistence type="predicted"/>
<accession>A0A641AJI5</accession>
<protein>
    <recommendedName>
        <fullName evidence="3">VapC45 PIN like domain-containing protein</fullName>
    </recommendedName>
</protein>
<gene>
    <name evidence="1" type="ORF">ESP62_010960</name>
</gene>
<evidence type="ECO:0000313" key="1">
    <source>
        <dbReference type="EMBL" id="KAA1375975.1"/>
    </source>
</evidence>
<dbReference type="AlphaFoldDB" id="A0A641AJI5"/>
<organism evidence="1 2">
    <name type="scientific">Aeromicrobium fastidiosum</name>
    <dbReference type="NCBI Taxonomy" id="52699"/>
    <lineage>
        <taxon>Bacteria</taxon>
        <taxon>Bacillati</taxon>
        <taxon>Actinomycetota</taxon>
        <taxon>Actinomycetes</taxon>
        <taxon>Propionibacteriales</taxon>
        <taxon>Nocardioidaceae</taxon>
        <taxon>Aeromicrobium</taxon>
    </lineage>
</organism>
<dbReference type="RefSeq" id="WP_129183563.1">
    <property type="nucleotide sequence ID" value="NZ_JAGIOG010000001.1"/>
</dbReference>
<evidence type="ECO:0000313" key="2">
    <source>
        <dbReference type="Proteomes" id="UP001515100"/>
    </source>
</evidence>
<comment type="caution">
    <text evidence="1">The sequence shown here is derived from an EMBL/GenBank/DDBJ whole genome shotgun (WGS) entry which is preliminary data.</text>
</comment>